<evidence type="ECO:0000256" key="9">
    <source>
        <dbReference type="PIRNR" id="PIRNR000017"/>
    </source>
</evidence>
<dbReference type="Pfam" id="PF02276">
    <property type="entry name" value="CytoC_RC"/>
    <property type="match status" value="1"/>
</dbReference>
<organism evidence="11 12">
    <name type="scientific">Methylobacterium goesingense</name>
    <dbReference type="NCBI Taxonomy" id="243690"/>
    <lineage>
        <taxon>Bacteria</taxon>
        <taxon>Pseudomonadati</taxon>
        <taxon>Pseudomonadota</taxon>
        <taxon>Alphaproteobacteria</taxon>
        <taxon>Hyphomicrobiales</taxon>
        <taxon>Methylobacteriaceae</taxon>
        <taxon>Methylobacterium</taxon>
    </lineage>
</organism>
<dbReference type="InterPro" id="IPR003158">
    <property type="entry name" value="Photosyn_RC_cyt_c-su"/>
</dbReference>
<keyword evidence="5 9" id="KW-0349">Heme</keyword>
<evidence type="ECO:0000256" key="1">
    <source>
        <dbReference type="ARBA" id="ARBA00003196"/>
    </source>
</evidence>
<evidence type="ECO:0000256" key="6">
    <source>
        <dbReference type="ARBA" id="ARBA00022723"/>
    </source>
</evidence>
<evidence type="ECO:0000256" key="5">
    <source>
        <dbReference type="ARBA" id="ARBA00022617"/>
    </source>
</evidence>
<proteinExistence type="predicted"/>
<dbReference type="Gene3D" id="1.10.468.10">
    <property type="entry name" value="Photosynthetic Reaction Center, subunit C, domain 2"/>
    <property type="match status" value="2"/>
</dbReference>
<evidence type="ECO:0000256" key="7">
    <source>
        <dbReference type="ARBA" id="ARBA00022982"/>
    </source>
</evidence>
<keyword evidence="3 9" id="KW-0813">Transport</keyword>
<sequence>MKIFFTVLGAAVAFFLTVAMIGLTDWDRPPLAVQQNGYRGTAMAQVHTREAVAEKKEANLAPAPADPAEPGDDLAGTTYENVQVLKNVSVNEFNRLMVSMTEWVSPEQGCTYCHNTENMADDSLYQKKVARRMLQMTQHLNSDWKDKHTGGAGVTCYTCHRGQPVPANIWFTDAGPNRPGGFTARNNGQNLAKSSVGLASLPYDTLTEYLADKTIDNNVIRVNSTTALPTTKGKPIQDAEKTYGLMIHMSEGLGVNCTFCHNTRAISNWSQSTPQRTTAWHGIRMVRDINGNYLEPLTSTFPPNRLGALGDVPKVNCTTCHNGQNKPLNGAHVVDAYPELTKSTETASATPPAVPANPPTMPATPAQPAPAPQ</sequence>
<evidence type="ECO:0000256" key="8">
    <source>
        <dbReference type="ARBA" id="ARBA00023004"/>
    </source>
</evidence>
<protein>
    <recommendedName>
        <fullName evidence="2 9">Photosynthetic reaction center cytochrome c subunit</fullName>
    </recommendedName>
</protein>
<dbReference type="CDD" id="cd09224">
    <property type="entry name" value="CytoC_RC"/>
    <property type="match status" value="1"/>
</dbReference>
<keyword evidence="7 9" id="KW-0249">Electron transport</keyword>
<dbReference type="RefSeq" id="WP_238278147.1">
    <property type="nucleotide sequence ID" value="NZ_BPQL01000029.1"/>
</dbReference>
<evidence type="ECO:0000256" key="2">
    <source>
        <dbReference type="ARBA" id="ARBA00015978"/>
    </source>
</evidence>
<evidence type="ECO:0000256" key="4">
    <source>
        <dbReference type="ARBA" id="ARBA00022531"/>
    </source>
</evidence>
<comment type="function">
    <text evidence="1 9">The reaction center of purple bacteria contains a tightly bound cytochrome molecule which re-reduces the photo oxidized primary electron donor.</text>
</comment>
<evidence type="ECO:0000256" key="10">
    <source>
        <dbReference type="SAM" id="MobiDB-lite"/>
    </source>
</evidence>
<dbReference type="EMBL" id="JBEPMM010000004">
    <property type="protein sequence ID" value="MET3692396.1"/>
    <property type="molecule type" value="Genomic_DNA"/>
</dbReference>
<dbReference type="NCBIfam" id="NF040706">
    <property type="entry name" value="photo_cyt_PufC"/>
    <property type="match status" value="1"/>
</dbReference>
<feature type="compositionally biased region" description="Low complexity" evidence="10">
    <location>
        <begin position="59"/>
        <end position="75"/>
    </location>
</feature>
<comment type="PTM">
    <text evidence="9">Binds 4 heme groups per subunit.</text>
</comment>
<gene>
    <name evidence="11" type="ORF">ABID43_001932</name>
</gene>
<keyword evidence="4 9" id="KW-0602">Photosynthesis</keyword>
<dbReference type="PIRSF" id="PIRSF000017">
    <property type="entry name" value="RC_cytochrome"/>
    <property type="match status" value="1"/>
</dbReference>
<dbReference type="Proteomes" id="UP001549145">
    <property type="component" value="Unassembled WGS sequence"/>
</dbReference>
<comment type="caution">
    <text evidence="11">The sequence shown here is derived from an EMBL/GenBank/DDBJ whole genome shotgun (WGS) entry which is preliminary data.</text>
</comment>
<feature type="compositionally biased region" description="Pro residues" evidence="10">
    <location>
        <begin position="352"/>
        <end position="373"/>
    </location>
</feature>
<keyword evidence="8 9" id="KW-0408">Iron</keyword>
<dbReference type="InterPro" id="IPR036280">
    <property type="entry name" value="Multihaem_cyt_sf"/>
</dbReference>
<evidence type="ECO:0000256" key="3">
    <source>
        <dbReference type="ARBA" id="ARBA00022448"/>
    </source>
</evidence>
<dbReference type="SUPFAM" id="SSF48695">
    <property type="entry name" value="Multiheme cytochromes"/>
    <property type="match status" value="1"/>
</dbReference>
<keyword evidence="6 9" id="KW-0479">Metal-binding</keyword>
<keyword evidence="12" id="KW-1185">Reference proteome</keyword>
<evidence type="ECO:0000313" key="12">
    <source>
        <dbReference type="Proteomes" id="UP001549145"/>
    </source>
</evidence>
<dbReference type="InterPro" id="IPR023119">
    <property type="entry name" value="Multihaem_cyt_PRC_cyt_su-like"/>
</dbReference>
<reference evidence="11 12" key="1">
    <citation type="submission" date="2024-06" db="EMBL/GenBank/DDBJ databases">
        <title>Genomic Encyclopedia of Type Strains, Phase IV (KMG-IV): sequencing the most valuable type-strain genomes for metagenomic binning, comparative biology and taxonomic classification.</title>
        <authorList>
            <person name="Goeker M."/>
        </authorList>
    </citation>
    <scope>NUCLEOTIDE SEQUENCE [LARGE SCALE GENOMIC DNA]</scope>
    <source>
        <strain evidence="11 12">DSM 21331</strain>
    </source>
</reference>
<keyword evidence="9" id="KW-0674">Reaction center</keyword>
<evidence type="ECO:0000313" key="11">
    <source>
        <dbReference type="EMBL" id="MET3692396.1"/>
    </source>
</evidence>
<name>A0ABV2L3J3_9HYPH</name>
<accession>A0ABV2L3J3</accession>
<feature type="region of interest" description="Disordered" evidence="10">
    <location>
        <begin position="342"/>
        <end position="373"/>
    </location>
</feature>
<feature type="region of interest" description="Disordered" evidence="10">
    <location>
        <begin position="56"/>
        <end position="75"/>
    </location>
</feature>